<protein>
    <submittedName>
        <fullName evidence="1">1403_t:CDS:1</fullName>
    </submittedName>
</protein>
<comment type="caution">
    <text evidence="1">The sequence shown here is derived from an EMBL/GenBank/DDBJ whole genome shotgun (WGS) entry which is preliminary data.</text>
</comment>
<dbReference type="EMBL" id="CAJVPM010002509">
    <property type="protein sequence ID" value="CAG8487577.1"/>
    <property type="molecule type" value="Genomic_DNA"/>
</dbReference>
<reference evidence="1" key="1">
    <citation type="submission" date="2021-06" db="EMBL/GenBank/DDBJ databases">
        <authorList>
            <person name="Kallberg Y."/>
            <person name="Tangrot J."/>
            <person name="Rosling A."/>
        </authorList>
    </citation>
    <scope>NUCLEOTIDE SEQUENCE</scope>
    <source>
        <strain evidence="1">AU212A</strain>
    </source>
</reference>
<dbReference type="Proteomes" id="UP000789860">
    <property type="component" value="Unassembled WGS sequence"/>
</dbReference>
<organism evidence="1 2">
    <name type="scientific">Scutellospora calospora</name>
    <dbReference type="NCBI Taxonomy" id="85575"/>
    <lineage>
        <taxon>Eukaryota</taxon>
        <taxon>Fungi</taxon>
        <taxon>Fungi incertae sedis</taxon>
        <taxon>Mucoromycota</taxon>
        <taxon>Glomeromycotina</taxon>
        <taxon>Glomeromycetes</taxon>
        <taxon>Diversisporales</taxon>
        <taxon>Gigasporaceae</taxon>
        <taxon>Scutellospora</taxon>
    </lineage>
</organism>
<sequence length="47" mass="5511">LAFAHIWKRYQGQFVGKIKISSRGRPGPARADHFMNDFERYLTFIAL</sequence>
<gene>
    <name evidence="1" type="ORF">SCALOS_LOCUS2695</name>
</gene>
<name>A0ACA9KSD2_9GLOM</name>
<keyword evidence="2" id="KW-1185">Reference proteome</keyword>
<accession>A0ACA9KSD2</accession>
<feature type="non-terminal residue" evidence="1">
    <location>
        <position position="1"/>
    </location>
</feature>
<evidence type="ECO:0000313" key="1">
    <source>
        <dbReference type="EMBL" id="CAG8487577.1"/>
    </source>
</evidence>
<proteinExistence type="predicted"/>
<evidence type="ECO:0000313" key="2">
    <source>
        <dbReference type="Proteomes" id="UP000789860"/>
    </source>
</evidence>